<dbReference type="Pfam" id="PF13047">
    <property type="entry name" value="DUF3907"/>
    <property type="match status" value="1"/>
</dbReference>
<dbReference type="EMBL" id="JAPDHZ010000004">
    <property type="protein sequence ID" value="MDG0793246.1"/>
    <property type="molecule type" value="Genomic_DNA"/>
</dbReference>
<reference evidence="1 2" key="1">
    <citation type="submission" date="2022-10" db="EMBL/GenBank/DDBJ databases">
        <title>Comparative genomic analysis of Cohnella hashimotonis sp. nov., isolated from the International Space Station.</title>
        <authorList>
            <person name="Simpson A."/>
            <person name="Venkateswaran K."/>
        </authorList>
    </citation>
    <scope>NUCLEOTIDE SEQUENCE [LARGE SCALE GENOMIC DNA]</scope>
    <source>
        <strain evidence="1 2">DSM 18997</strain>
    </source>
</reference>
<evidence type="ECO:0000313" key="1">
    <source>
        <dbReference type="EMBL" id="MDG0793246.1"/>
    </source>
</evidence>
<comment type="caution">
    <text evidence="1">The sequence shown here is derived from an EMBL/GenBank/DDBJ whole genome shotgun (WGS) entry which is preliminary data.</text>
</comment>
<organism evidence="1 2">
    <name type="scientific">Cohnella ginsengisoli</name>
    <dbReference type="NCBI Taxonomy" id="425004"/>
    <lineage>
        <taxon>Bacteria</taxon>
        <taxon>Bacillati</taxon>
        <taxon>Bacillota</taxon>
        <taxon>Bacilli</taxon>
        <taxon>Bacillales</taxon>
        <taxon>Paenibacillaceae</taxon>
        <taxon>Cohnella</taxon>
    </lineage>
</organism>
<dbReference type="InterPro" id="IPR025013">
    <property type="entry name" value="DUF3907"/>
</dbReference>
<protein>
    <submittedName>
        <fullName evidence="1">YpuI family protein</fullName>
    </submittedName>
</protein>
<keyword evidence="2" id="KW-1185">Reference proteome</keyword>
<sequence length="162" mass="18604">MPSANLKALAESSRDKLKAAIDPLETFLNGHALPQLVAEDNTESFYAGLLSDLRHLLVFSEVSYEKLGALLRRPNFDEKAAERSLYEVYHYCVNAFFYPKNEGYSEDGRYAYTGQDAIRFRAKPVRAARDLVLGVSRVYEELREDLAYYESEYLIQCRLQSK</sequence>
<dbReference type="AlphaFoldDB" id="A0A9X4KK55"/>
<accession>A0A9X4KK55</accession>
<gene>
    <name evidence="1" type="ORF">OMP38_22155</name>
</gene>
<evidence type="ECO:0000313" key="2">
    <source>
        <dbReference type="Proteomes" id="UP001153387"/>
    </source>
</evidence>
<proteinExistence type="predicted"/>
<dbReference type="Proteomes" id="UP001153387">
    <property type="component" value="Unassembled WGS sequence"/>
</dbReference>
<name>A0A9X4KK55_9BACL</name>
<dbReference type="RefSeq" id="WP_277567054.1">
    <property type="nucleotide sequence ID" value="NZ_JAPDHZ010000004.1"/>
</dbReference>